<dbReference type="EMBL" id="JBHSLC010000110">
    <property type="protein sequence ID" value="MFC5359066.1"/>
    <property type="molecule type" value="Genomic_DNA"/>
</dbReference>
<feature type="region of interest" description="Disordered" evidence="2">
    <location>
        <begin position="1"/>
        <end position="21"/>
    </location>
</feature>
<feature type="coiled-coil region" evidence="1">
    <location>
        <begin position="203"/>
        <end position="237"/>
    </location>
</feature>
<evidence type="ECO:0000313" key="3">
    <source>
        <dbReference type="EMBL" id="MFC5359066.1"/>
    </source>
</evidence>
<organism evidence="3 4">
    <name type="scientific">Azospirillum himalayense</name>
    <dbReference type="NCBI Taxonomy" id="654847"/>
    <lineage>
        <taxon>Bacteria</taxon>
        <taxon>Pseudomonadati</taxon>
        <taxon>Pseudomonadota</taxon>
        <taxon>Alphaproteobacteria</taxon>
        <taxon>Rhodospirillales</taxon>
        <taxon>Azospirillaceae</taxon>
        <taxon>Azospirillum</taxon>
    </lineage>
</organism>
<name>A0ABW0GE47_9PROT</name>
<feature type="compositionally biased region" description="Polar residues" evidence="2">
    <location>
        <begin position="301"/>
        <end position="310"/>
    </location>
</feature>
<dbReference type="Proteomes" id="UP001596166">
    <property type="component" value="Unassembled WGS sequence"/>
</dbReference>
<gene>
    <name evidence="3" type="ORF">ACFPMG_29130</name>
</gene>
<reference evidence="4" key="1">
    <citation type="journal article" date="2019" name="Int. J. Syst. Evol. Microbiol.">
        <title>The Global Catalogue of Microorganisms (GCM) 10K type strain sequencing project: providing services to taxonomists for standard genome sequencing and annotation.</title>
        <authorList>
            <consortium name="The Broad Institute Genomics Platform"/>
            <consortium name="The Broad Institute Genome Sequencing Center for Infectious Disease"/>
            <person name="Wu L."/>
            <person name="Ma J."/>
        </authorList>
    </citation>
    <scope>NUCLEOTIDE SEQUENCE [LARGE SCALE GENOMIC DNA]</scope>
    <source>
        <strain evidence="4">CCUG 58760</strain>
    </source>
</reference>
<dbReference type="RefSeq" id="WP_376998742.1">
    <property type="nucleotide sequence ID" value="NZ_JBHSLC010000110.1"/>
</dbReference>
<comment type="caution">
    <text evidence="3">The sequence shown here is derived from an EMBL/GenBank/DDBJ whole genome shotgun (WGS) entry which is preliminary data.</text>
</comment>
<evidence type="ECO:0000256" key="2">
    <source>
        <dbReference type="SAM" id="MobiDB-lite"/>
    </source>
</evidence>
<evidence type="ECO:0000313" key="4">
    <source>
        <dbReference type="Proteomes" id="UP001596166"/>
    </source>
</evidence>
<protein>
    <submittedName>
        <fullName evidence="3">Uncharacterized protein</fullName>
    </submittedName>
</protein>
<keyword evidence="4" id="KW-1185">Reference proteome</keyword>
<sequence length="310" mass="33766">MNKIDNTPAGRGEMPPHADAQPQPFAMKPLIDFLARCGLVFIKGKPPVDEDNVILLWTGGCNAIAAFRKDGEWLQFPSLQPLDKDERIHCWMRMPHPSIWPEVKLPADMFSEHDLYRMADSAIALAAAQAAWTIQAGTHAANAATDITVILDKMQSIVDETPAFSSVGPMAKQNLAELGDLIEVARKLLSIVQPGVGLPVDPTEAAKQRVAELAAQRTAAEARAAQVETENIALREKATRLADVDRVLNWWREEKRRPANAAFTAGPERQIALLLEGADFRGAEVEAVRTKQASKPKGSPLPTTSAGEDC</sequence>
<proteinExistence type="predicted"/>
<evidence type="ECO:0000256" key="1">
    <source>
        <dbReference type="SAM" id="Coils"/>
    </source>
</evidence>
<accession>A0ABW0GE47</accession>
<feature type="region of interest" description="Disordered" evidence="2">
    <location>
        <begin position="287"/>
        <end position="310"/>
    </location>
</feature>
<keyword evidence="1" id="KW-0175">Coiled coil</keyword>